<name>B0P6Y4_9FIRM</name>
<evidence type="ECO:0000313" key="1">
    <source>
        <dbReference type="EMBL" id="EDS12959.1"/>
    </source>
</evidence>
<accession>B0P6Y4</accession>
<reference evidence="1" key="1">
    <citation type="submission" date="2007-11" db="EMBL/GenBank/DDBJ databases">
        <authorList>
            <person name="Fulton L."/>
            <person name="Clifton S."/>
            <person name="Fulton B."/>
            <person name="Xu J."/>
            <person name="Minx P."/>
            <person name="Pepin K.H."/>
            <person name="Johnson M."/>
            <person name="Thiruvilangam P."/>
            <person name="Bhonagiri V."/>
            <person name="Nash W.E."/>
            <person name="Mardis E.R."/>
            <person name="Wilson R.K."/>
        </authorList>
    </citation>
    <scope>NUCLEOTIDE SEQUENCE [LARGE SCALE GENOMIC DNA]</scope>
    <source>
        <strain evidence="1">DSM 17241</strain>
    </source>
</reference>
<sequence>MSGFLNYCENLHPLFFFSISVRKCLCMNAQFSQILEGKLVYVDEIGCLGNI</sequence>
<reference evidence="1" key="2">
    <citation type="submission" date="2013-09" db="EMBL/GenBank/DDBJ databases">
        <title>Draft genome sequence of Anaerotruncus colihominis(DSM 17241).</title>
        <authorList>
            <person name="Sudarsanam P."/>
            <person name="Ley R."/>
            <person name="Guruge J."/>
            <person name="Turnbaugh P.J."/>
            <person name="Mahowald M."/>
            <person name="Liep D."/>
            <person name="Gordon J."/>
        </authorList>
    </citation>
    <scope>NUCLEOTIDE SEQUENCE</scope>
    <source>
        <strain evidence="1">DSM 17241</strain>
    </source>
</reference>
<protein>
    <submittedName>
        <fullName evidence="1">Uncharacterized protein</fullName>
    </submittedName>
</protein>
<comment type="caution">
    <text evidence="1">The sequence shown here is derived from an EMBL/GenBank/DDBJ whole genome shotgun (WGS) entry which is preliminary data.</text>
</comment>
<dbReference type="Proteomes" id="UP000003803">
    <property type="component" value="Unassembled WGS sequence"/>
</dbReference>
<proteinExistence type="predicted"/>
<evidence type="ECO:0000313" key="2">
    <source>
        <dbReference type="Proteomes" id="UP000003803"/>
    </source>
</evidence>
<dbReference type="EMBL" id="ABGD02000005">
    <property type="protein sequence ID" value="EDS12959.1"/>
    <property type="molecule type" value="Genomic_DNA"/>
</dbReference>
<gene>
    <name evidence="1" type="ORF">ANACOL_00512</name>
</gene>
<dbReference type="AlphaFoldDB" id="B0P6Y4"/>
<dbReference type="HOGENOM" id="CLU_3094911_0_0_9"/>
<keyword evidence="2" id="KW-1185">Reference proteome</keyword>
<organism evidence="1 2">
    <name type="scientific">Anaerotruncus colihominis DSM 17241</name>
    <dbReference type="NCBI Taxonomy" id="445972"/>
    <lineage>
        <taxon>Bacteria</taxon>
        <taxon>Bacillati</taxon>
        <taxon>Bacillota</taxon>
        <taxon>Clostridia</taxon>
        <taxon>Eubacteriales</taxon>
        <taxon>Oscillospiraceae</taxon>
        <taxon>Anaerotruncus</taxon>
    </lineage>
</organism>